<comment type="similarity">
    <text evidence="1">Belongs to the type-I restriction system S methylase family.</text>
</comment>
<dbReference type="eggNOG" id="COG0732">
    <property type="taxonomic scope" value="Bacteria"/>
</dbReference>
<comment type="subunit">
    <text evidence="4">The methyltransferase is composed of M and S polypeptides.</text>
</comment>
<evidence type="ECO:0000256" key="3">
    <source>
        <dbReference type="ARBA" id="ARBA00023125"/>
    </source>
</evidence>
<evidence type="ECO:0000256" key="1">
    <source>
        <dbReference type="ARBA" id="ARBA00010923"/>
    </source>
</evidence>
<dbReference type="STRING" id="762211.BSTEL_0809"/>
<dbReference type="AlphaFoldDB" id="A0A087DR99"/>
<dbReference type="InterPro" id="IPR000055">
    <property type="entry name" value="Restrct_endonuc_typeI_TRD"/>
</dbReference>
<sequence length="451" mass="50214">MSDGMKSSGVSWIGEIPEDWRVEPLKFHCVMFKGLPIQKTDLTDDGRRVVSYGQVHSKLNSGTHLSDDLIRYVAPALAPVSASSRLRRGDLVFADTSEDLEGIGNAVYVDSDDLVFAGYHTVTCRPDRMIDGRYFAYLARVECWRGQLRSYAMGVKVYSITQSVLSKVSVILPPVEEQERIAAYLDAQAAGIDAAVADIERQLDVLERYKVSVIHEAVTKGLDADAPMKSSGVSWIGEIPEDWRVEPLKFHCVMFKGLPIQKTDLTDDGRRVVSYGQVHSKLNSGTHLSDDLIRYVAPALAPVSASSRLRRGDLVFADTSEDLEGIGNAVYVDSDDLVFAGYHTVTCRPDRMIDGRYFAYLARVECWRGQLRSYAMGVKVYSITQSVLSKVSVILPPVEEQERIAAYLDAKCAAIDSIIATKRRQAAILKARRQSLIYEYVTGKRRVPMEE</sequence>
<proteinExistence type="inferred from homology"/>
<keyword evidence="3" id="KW-0238">DNA-binding</keyword>
<keyword evidence="2" id="KW-0680">Restriction system</keyword>
<evidence type="ECO:0000256" key="4">
    <source>
        <dbReference type="ARBA" id="ARBA00038652"/>
    </source>
</evidence>
<dbReference type="InterPro" id="IPR051212">
    <property type="entry name" value="Type-I_RE_S_subunit"/>
</dbReference>
<accession>A0A087DR99</accession>
<dbReference type="Pfam" id="PF01420">
    <property type="entry name" value="Methylase_S"/>
    <property type="match status" value="2"/>
</dbReference>
<reference evidence="6 7" key="1">
    <citation type="submission" date="2014-03" db="EMBL/GenBank/DDBJ databases">
        <title>Genomics of Bifidobacteria.</title>
        <authorList>
            <person name="Ventura M."/>
            <person name="Milani C."/>
            <person name="Lugli G.A."/>
        </authorList>
    </citation>
    <scope>NUCLEOTIDE SEQUENCE [LARGE SCALE GENOMIC DNA]</scope>
    <source>
        <strain evidence="6 7">DSM 23968</strain>
    </source>
</reference>
<evidence type="ECO:0000256" key="2">
    <source>
        <dbReference type="ARBA" id="ARBA00022747"/>
    </source>
</evidence>
<dbReference type="InterPro" id="IPR044946">
    <property type="entry name" value="Restrct_endonuc_typeI_TRD_sf"/>
</dbReference>
<dbReference type="PANTHER" id="PTHR43140:SF1">
    <property type="entry name" value="TYPE I RESTRICTION ENZYME ECOKI SPECIFICITY SUBUNIT"/>
    <property type="match status" value="1"/>
</dbReference>
<gene>
    <name evidence="6" type="ORF">BSTEL_0809</name>
</gene>
<evidence type="ECO:0000313" key="7">
    <source>
        <dbReference type="Proteomes" id="UP000029004"/>
    </source>
</evidence>
<dbReference type="SUPFAM" id="SSF116734">
    <property type="entry name" value="DNA methylase specificity domain"/>
    <property type="match status" value="2"/>
</dbReference>
<evidence type="ECO:0000259" key="5">
    <source>
        <dbReference type="Pfam" id="PF01420"/>
    </source>
</evidence>
<feature type="domain" description="Type I restriction modification DNA specificity" evidence="5">
    <location>
        <begin position="96"/>
        <end position="187"/>
    </location>
</feature>
<dbReference type="GO" id="GO:0003677">
    <property type="term" value="F:DNA binding"/>
    <property type="evidence" value="ECO:0007669"/>
    <property type="project" value="UniProtKB-KW"/>
</dbReference>
<dbReference type="Gene3D" id="3.90.220.20">
    <property type="entry name" value="DNA methylase specificity domains"/>
    <property type="match status" value="2"/>
</dbReference>
<evidence type="ECO:0000313" key="6">
    <source>
        <dbReference type="EMBL" id="KFI98049.1"/>
    </source>
</evidence>
<dbReference type="OrthoDB" id="3197085at2"/>
<dbReference type="PANTHER" id="PTHR43140">
    <property type="entry name" value="TYPE-1 RESTRICTION ENZYME ECOKI SPECIFICITY PROTEIN"/>
    <property type="match status" value="1"/>
</dbReference>
<dbReference type="RefSeq" id="WP_034527342.1">
    <property type="nucleotide sequence ID" value="NZ_JGZP01000010.1"/>
</dbReference>
<keyword evidence="7" id="KW-1185">Reference proteome</keyword>
<protein>
    <submittedName>
        <fullName evidence="6">Restriction modification system DNA specificity domain-containing protein</fullName>
    </submittedName>
</protein>
<organism evidence="6 7">
    <name type="scientific">Bifidobacterium stellenboschense</name>
    <dbReference type="NCBI Taxonomy" id="762211"/>
    <lineage>
        <taxon>Bacteria</taxon>
        <taxon>Bacillati</taxon>
        <taxon>Actinomycetota</taxon>
        <taxon>Actinomycetes</taxon>
        <taxon>Bifidobacteriales</taxon>
        <taxon>Bifidobacteriaceae</taxon>
        <taxon>Bifidobacterium</taxon>
    </lineage>
</organism>
<dbReference type="GO" id="GO:0009307">
    <property type="term" value="P:DNA restriction-modification system"/>
    <property type="evidence" value="ECO:0007669"/>
    <property type="project" value="UniProtKB-KW"/>
</dbReference>
<dbReference type="Proteomes" id="UP000029004">
    <property type="component" value="Unassembled WGS sequence"/>
</dbReference>
<feature type="domain" description="Type I restriction modification DNA specificity" evidence="5">
    <location>
        <begin position="319"/>
        <end position="413"/>
    </location>
</feature>
<dbReference type="EMBL" id="JGZP01000010">
    <property type="protein sequence ID" value="KFI98049.1"/>
    <property type="molecule type" value="Genomic_DNA"/>
</dbReference>
<dbReference type="REBASE" id="384617">
    <property type="entry name" value="S.Bst23968ORF810P"/>
</dbReference>
<name>A0A087DR99_9BIFI</name>
<comment type="caution">
    <text evidence="6">The sequence shown here is derived from an EMBL/GenBank/DDBJ whole genome shotgun (WGS) entry which is preliminary data.</text>
</comment>